<proteinExistence type="predicted"/>
<protein>
    <submittedName>
        <fullName evidence="5">NADPH-dependent FMN reductase</fullName>
    </submittedName>
</protein>
<keyword evidence="3" id="KW-0288">FMN</keyword>
<gene>
    <name evidence="5" type="ORF">GQE98_15050</name>
</gene>
<dbReference type="PANTHER" id="PTHR30546:SF23">
    <property type="entry name" value="FLAVOPROTEIN-LIKE PROTEIN YCP4-RELATED"/>
    <property type="match status" value="1"/>
</dbReference>
<comment type="cofactor">
    <cofactor evidence="1">
        <name>FMN</name>
        <dbReference type="ChEBI" id="CHEBI:58210"/>
    </cofactor>
</comment>
<evidence type="ECO:0000256" key="2">
    <source>
        <dbReference type="ARBA" id="ARBA00022630"/>
    </source>
</evidence>
<dbReference type="Pfam" id="PF03358">
    <property type="entry name" value="FMN_red"/>
    <property type="match status" value="1"/>
</dbReference>
<accession>A0A6L8WB76</accession>
<dbReference type="SUPFAM" id="SSF52218">
    <property type="entry name" value="Flavoproteins"/>
    <property type="match status" value="1"/>
</dbReference>
<dbReference type="RefSeq" id="WP_161316537.1">
    <property type="nucleotide sequence ID" value="NZ_WTUW01000009.1"/>
</dbReference>
<evidence type="ECO:0000256" key="3">
    <source>
        <dbReference type="ARBA" id="ARBA00022643"/>
    </source>
</evidence>
<keyword evidence="2" id="KW-0285">Flavoprotein</keyword>
<feature type="domain" description="Flavodoxin-like" evidence="4">
    <location>
        <begin position="4"/>
        <end position="155"/>
    </location>
</feature>
<dbReference type="InterPro" id="IPR001226">
    <property type="entry name" value="Flavodoxin_CS"/>
</dbReference>
<dbReference type="Gene3D" id="3.40.50.360">
    <property type="match status" value="1"/>
</dbReference>
<dbReference type="GO" id="GO:0003955">
    <property type="term" value="F:NAD(P)H dehydrogenase (quinone) activity"/>
    <property type="evidence" value="ECO:0007669"/>
    <property type="project" value="TreeGrafter"/>
</dbReference>
<dbReference type="GO" id="GO:0016020">
    <property type="term" value="C:membrane"/>
    <property type="evidence" value="ECO:0007669"/>
    <property type="project" value="TreeGrafter"/>
</dbReference>
<sequence length="195" mass="20865">MTKIAILYFSGYGHTAKQAEAVKEGAARVNSATVTDIQISENGELNDAEWDVLKDADAIIYGSPTYMGGPAWQFKKVADASSKPWYASVWKDKIAGGFTNSASVNGDKGSTINYFFTLSQQHGQIWVGTGLLPSNQKQHGPDDVNWTAGFAGALAISPSDASPEEGPRSGDLETARLYGERIAQYAVKTRQALAA</sequence>
<comment type="caution">
    <text evidence="5">The sequence shown here is derived from an EMBL/GenBank/DDBJ whole genome shotgun (WGS) entry which is preliminary data.</text>
</comment>
<name>A0A6L8WB76_9PROT</name>
<dbReference type="PANTHER" id="PTHR30546">
    <property type="entry name" value="FLAVODOXIN-RELATED PROTEIN WRBA-RELATED"/>
    <property type="match status" value="1"/>
</dbReference>
<evidence type="ECO:0000313" key="6">
    <source>
        <dbReference type="Proteomes" id="UP000476030"/>
    </source>
</evidence>
<dbReference type="PROSITE" id="PS50902">
    <property type="entry name" value="FLAVODOXIN_LIKE"/>
    <property type="match status" value="1"/>
</dbReference>
<keyword evidence="6" id="KW-1185">Reference proteome</keyword>
<dbReference type="InterPro" id="IPR005025">
    <property type="entry name" value="FMN_Rdtase-like_dom"/>
</dbReference>
<organism evidence="5 6">
    <name type="scientific">Sneathiella litorea</name>
    <dbReference type="NCBI Taxonomy" id="2606216"/>
    <lineage>
        <taxon>Bacteria</taxon>
        <taxon>Pseudomonadati</taxon>
        <taxon>Pseudomonadota</taxon>
        <taxon>Alphaproteobacteria</taxon>
        <taxon>Sneathiellales</taxon>
        <taxon>Sneathiellaceae</taxon>
        <taxon>Sneathiella</taxon>
    </lineage>
</organism>
<reference evidence="5 6" key="1">
    <citation type="submission" date="2019-12" db="EMBL/GenBank/DDBJ databases">
        <title>Snethiella sp. nov. sp. isolated from sea sand.</title>
        <authorList>
            <person name="Kim J."/>
            <person name="Jeong S.E."/>
            <person name="Jung H.S."/>
            <person name="Jeon C.O."/>
        </authorList>
    </citation>
    <scope>NUCLEOTIDE SEQUENCE [LARGE SCALE GENOMIC DNA]</scope>
    <source>
        <strain evidence="5 6">DP05</strain>
    </source>
</reference>
<dbReference type="AlphaFoldDB" id="A0A6L8WB76"/>
<dbReference type="GO" id="GO:0010181">
    <property type="term" value="F:FMN binding"/>
    <property type="evidence" value="ECO:0007669"/>
    <property type="project" value="InterPro"/>
</dbReference>
<evidence type="ECO:0000259" key="4">
    <source>
        <dbReference type="PROSITE" id="PS50902"/>
    </source>
</evidence>
<dbReference type="PROSITE" id="PS00201">
    <property type="entry name" value="FLAVODOXIN"/>
    <property type="match status" value="1"/>
</dbReference>
<dbReference type="Proteomes" id="UP000476030">
    <property type="component" value="Unassembled WGS sequence"/>
</dbReference>
<dbReference type="InterPro" id="IPR029039">
    <property type="entry name" value="Flavoprotein-like_sf"/>
</dbReference>
<evidence type="ECO:0000256" key="1">
    <source>
        <dbReference type="ARBA" id="ARBA00001917"/>
    </source>
</evidence>
<evidence type="ECO:0000313" key="5">
    <source>
        <dbReference type="EMBL" id="MZR31954.1"/>
    </source>
</evidence>
<dbReference type="GO" id="GO:0009055">
    <property type="term" value="F:electron transfer activity"/>
    <property type="evidence" value="ECO:0007669"/>
    <property type="project" value="InterPro"/>
</dbReference>
<dbReference type="EMBL" id="WTUW01000009">
    <property type="protein sequence ID" value="MZR31954.1"/>
    <property type="molecule type" value="Genomic_DNA"/>
</dbReference>
<dbReference type="InterPro" id="IPR008254">
    <property type="entry name" value="Flavodoxin/NO_synth"/>
</dbReference>